<dbReference type="AlphaFoldDB" id="A0AAV7NAT8"/>
<name>A0AAV7NAT8_PLEWA</name>
<keyword evidence="3" id="KW-1185">Reference proteome</keyword>
<evidence type="ECO:0000313" key="2">
    <source>
        <dbReference type="EMBL" id="KAJ1113211.1"/>
    </source>
</evidence>
<reference evidence="2" key="1">
    <citation type="journal article" date="2022" name="bioRxiv">
        <title>Sequencing and chromosome-scale assembly of the giantPleurodeles waltlgenome.</title>
        <authorList>
            <person name="Brown T."/>
            <person name="Elewa A."/>
            <person name="Iarovenko S."/>
            <person name="Subramanian E."/>
            <person name="Araus A.J."/>
            <person name="Petzold A."/>
            <person name="Susuki M."/>
            <person name="Suzuki K.-i.T."/>
            <person name="Hayashi T."/>
            <person name="Toyoda A."/>
            <person name="Oliveira C."/>
            <person name="Osipova E."/>
            <person name="Leigh N.D."/>
            <person name="Simon A."/>
            <person name="Yun M.H."/>
        </authorList>
    </citation>
    <scope>NUCLEOTIDE SEQUENCE</scope>
    <source>
        <strain evidence="2">20211129_DDA</strain>
        <tissue evidence="2">Liver</tissue>
    </source>
</reference>
<evidence type="ECO:0000313" key="3">
    <source>
        <dbReference type="Proteomes" id="UP001066276"/>
    </source>
</evidence>
<feature type="compositionally biased region" description="Basic and acidic residues" evidence="1">
    <location>
        <begin position="1"/>
        <end position="29"/>
    </location>
</feature>
<organism evidence="2 3">
    <name type="scientific">Pleurodeles waltl</name>
    <name type="common">Iberian ribbed newt</name>
    <dbReference type="NCBI Taxonomy" id="8319"/>
    <lineage>
        <taxon>Eukaryota</taxon>
        <taxon>Metazoa</taxon>
        <taxon>Chordata</taxon>
        <taxon>Craniata</taxon>
        <taxon>Vertebrata</taxon>
        <taxon>Euteleostomi</taxon>
        <taxon>Amphibia</taxon>
        <taxon>Batrachia</taxon>
        <taxon>Caudata</taxon>
        <taxon>Salamandroidea</taxon>
        <taxon>Salamandridae</taxon>
        <taxon>Pleurodelinae</taxon>
        <taxon>Pleurodeles</taxon>
    </lineage>
</organism>
<evidence type="ECO:0000256" key="1">
    <source>
        <dbReference type="SAM" id="MobiDB-lite"/>
    </source>
</evidence>
<comment type="caution">
    <text evidence="2">The sequence shown here is derived from an EMBL/GenBank/DDBJ whole genome shotgun (WGS) entry which is preliminary data.</text>
</comment>
<sequence length="99" mass="11085">MDRQGSENDKGQEREDEEFRRPGSPDKDWLTSGPSQIQKEPEEKKVTPPGSPAPSEESHPAEIPAEGSCPEVIRRRGMGKYSLRSRTSAPETLKDYVCE</sequence>
<protein>
    <submittedName>
        <fullName evidence="2">Uncharacterized protein</fullName>
    </submittedName>
</protein>
<gene>
    <name evidence="2" type="ORF">NDU88_001466</name>
</gene>
<proteinExistence type="predicted"/>
<dbReference type="EMBL" id="JANPWB010000012">
    <property type="protein sequence ID" value="KAJ1113211.1"/>
    <property type="molecule type" value="Genomic_DNA"/>
</dbReference>
<accession>A0AAV7NAT8</accession>
<feature type="region of interest" description="Disordered" evidence="1">
    <location>
        <begin position="1"/>
        <end position="99"/>
    </location>
</feature>
<dbReference type="Proteomes" id="UP001066276">
    <property type="component" value="Chromosome 8"/>
</dbReference>